<evidence type="ECO:0000256" key="1">
    <source>
        <dbReference type="ARBA" id="ARBA00004141"/>
    </source>
</evidence>
<dbReference type="EMBL" id="JAPQKN010000001">
    <property type="protein sequence ID" value="KAJ5175040.1"/>
    <property type="molecule type" value="Genomic_DNA"/>
</dbReference>
<evidence type="ECO:0000313" key="8">
    <source>
        <dbReference type="EMBL" id="KAJ5175040.1"/>
    </source>
</evidence>
<feature type="transmembrane region" description="Helical" evidence="7">
    <location>
        <begin position="80"/>
        <end position="100"/>
    </location>
</feature>
<protein>
    <recommendedName>
        <fullName evidence="10">Amino acid/polyamine transporter I</fullName>
    </recommendedName>
</protein>
<name>A0A9W9LT32_9EURO</name>
<feature type="transmembrane region" description="Helical" evidence="7">
    <location>
        <begin position="399"/>
        <end position="425"/>
    </location>
</feature>
<sequence length="562" mass="61140">MSTPSSFKQPALAPTPAPASTDDVNVDDLELEAQGYSREMPRQFTTLSLMSMSYALLATWNGFGSAFGTGFTEASSAGSIWTLFIAGLMTLVTATGMAELSSAYPVAGSQYYWSYVVSSPEWAPFASYIAASISTFGWWLGLASVTNFIAAMVLGCAALCWEDYIIENWHIYIVFVFITWMAVGLNICGSRLLPLWNNFIMYFSLVLLVASIVTLLACASPGYQSAQRVFTDMTNSTGWPNDGFAFLLCILNSLYGYLGVDCGAHLCEEIPKPTVNVPKVIIYPVLIGFITTLPFAISLSLVITDIDAIISTRTGLPIIEAYYQATSSKTATVVLMAGFALCLFGAACANITSSSRQLWSASRNNCFPLSRWWKQIHPQFNMPLNAACASGTFVTLYGLIFLGSSAAFSSMVGASIVFMTTSYVIPQGILAWRGREKILPARHLNLGKFGLPLNVLSCVWVAFVDILYCFPTTYPVTVENMNWISVVIAGLGNFILIAWFVLQRHVFKGPSINLDLLNEARSEILQGIPVIHGKDLPEAGPLSRLGEHPEEIATSAKTIKGE</sequence>
<reference evidence="8" key="2">
    <citation type="journal article" date="2023" name="IMA Fungus">
        <title>Comparative genomic study of the Penicillium genus elucidates a diverse pangenome and 15 lateral gene transfer events.</title>
        <authorList>
            <person name="Petersen C."/>
            <person name="Sorensen T."/>
            <person name="Nielsen M.R."/>
            <person name="Sondergaard T.E."/>
            <person name="Sorensen J.L."/>
            <person name="Fitzpatrick D.A."/>
            <person name="Frisvad J.C."/>
            <person name="Nielsen K.L."/>
        </authorList>
    </citation>
    <scope>NUCLEOTIDE SEQUENCE</scope>
    <source>
        <strain evidence="8">IBT 26290</strain>
    </source>
</reference>
<dbReference type="InterPro" id="IPR002293">
    <property type="entry name" value="AA/rel_permease1"/>
</dbReference>
<evidence type="ECO:0000256" key="3">
    <source>
        <dbReference type="ARBA" id="ARBA00022692"/>
    </source>
</evidence>
<organism evidence="8 9">
    <name type="scientific">Penicillium canariense</name>
    <dbReference type="NCBI Taxonomy" id="189055"/>
    <lineage>
        <taxon>Eukaryota</taxon>
        <taxon>Fungi</taxon>
        <taxon>Dikarya</taxon>
        <taxon>Ascomycota</taxon>
        <taxon>Pezizomycotina</taxon>
        <taxon>Eurotiomycetes</taxon>
        <taxon>Eurotiomycetidae</taxon>
        <taxon>Eurotiales</taxon>
        <taxon>Aspergillaceae</taxon>
        <taxon>Penicillium</taxon>
    </lineage>
</organism>
<feature type="transmembrane region" description="Helical" evidence="7">
    <location>
        <begin position="280"/>
        <end position="303"/>
    </location>
</feature>
<feature type="transmembrane region" description="Helical" evidence="7">
    <location>
        <begin position="199"/>
        <end position="223"/>
    </location>
</feature>
<evidence type="ECO:0008006" key="10">
    <source>
        <dbReference type="Google" id="ProtNLM"/>
    </source>
</evidence>
<evidence type="ECO:0000256" key="2">
    <source>
        <dbReference type="ARBA" id="ARBA00022448"/>
    </source>
</evidence>
<dbReference type="PANTHER" id="PTHR45649:SF11">
    <property type="entry name" value="TRANSPORTER, PUTATIVE (EUROFUNG)-RELATED"/>
    <property type="match status" value="1"/>
</dbReference>
<evidence type="ECO:0000256" key="6">
    <source>
        <dbReference type="SAM" id="MobiDB-lite"/>
    </source>
</evidence>
<keyword evidence="3 7" id="KW-0812">Transmembrane</keyword>
<feature type="transmembrane region" description="Helical" evidence="7">
    <location>
        <begin position="333"/>
        <end position="352"/>
    </location>
</feature>
<keyword evidence="2" id="KW-0813">Transport</keyword>
<dbReference type="Proteomes" id="UP001149163">
    <property type="component" value="Unassembled WGS sequence"/>
</dbReference>
<evidence type="ECO:0000313" key="9">
    <source>
        <dbReference type="Proteomes" id="UP001149163"/>
    </source>
</evidence>
<feature type="transmembrane region" description="Helical" evidence="7">
    <location>
        <begin position="483"/>
        <end position="502"/>
    </location>
</feature>
<gene>
    <name evidence="8" type="ORF">N7482_000917</name>
</gene>
<evidence type="ECO:0000256" key="4">
    <source>
        <dbReference type="ARBA" id="ARBA00022989"/>
    </source>
</evidence>
<dbReference type="PIRSF" id="PIRSF006060">
    <property type="entry name" value="AA_transporter"/>
    <property type="match status" value="1"/>
</dbReference>
<proteinExistence type="predicted"/>
<dbReference type="PANTHER" id="PTHR45649">
    <property type="entry name" value="AMINO-ACID PERMEASE BAT1"/>
    <property type="match status" value="1"/>
</dbReference>
<keyword evidence="5 7" id="KW-0472">Membrane</keyword>
<dbReference type="AlphaFoldDB" id="A0A9W9LT32"/>
<feature type="region of interest" description="Disordered" evidence="6">
    <location>
        <begin position="1"/>
        <end position="24"/>
    </location>
</feature>
<feature type="transmembrane region" description="Helical" evidence="7">
    <location>
        <begin position="47"/>
        <end position="68"/>
    </location>
</feature>
<reference evidence="8" key="1">
    <citation type="submission" date="2022-11" db="EMBL/GenBank/DDBJ databases">
        <authorList>
            <person name="Petersen C."/>
        </authorList>
    </citation>
    <scope>NUCLEOTIDE SEQUENCE</scope>
    <source>
        <strain evidence="8">IBT 26290</strain>
    </source>
</reference>
<comment type="subcellular location">
    <subcellularLocation>
        <location evidence="1">Membrane</location>
        <topology evidence="1">Multi-pass membrane protein</topology>
    </subcellularLocation>
</comment>
<feature type="transmembrane region" description="Helical" evidence="7">
    <location>
        <begin position="243"/>
        <end position="260"/>
    </location>
</feature>
<dbReference type="GO" id="GO:0016020">
    <property type="term" value="C:membrane"/>
    <property type="evidence" value="ECO:0007669"/>
    <property type="project" value="UniProtKB-SubCell"/>
</dbReference>
<dbReference type="GO" id="GO:0022857">
    <property type="term" value="F:transmembrane transporter activity"/>
    <property type="evidence" value="ECO:0007669"/>
    <property type="project" value="InterPro"/>
</dbReference>
<feature type="transmembrane region" description="Helical" evidence="7">
    <location>
        <begin position="171"/>
        <end position="193"/>
    </location>
</feature>
<comment type="caution">
    <text evidence="8">The sequence shown here is derived from an EMBL/GenBank/DDBJ whole genome shotgun (WGS) entry which is preliminary data.</text>
</comment>
<dbReference type="Pfam" id="PF13520">
    <property type="entry name" value="AA_permease_2"/>
    <property type="match status" value="1"/>
</dbReference>
<keyword evidence="4 7" id="KW-1133">Transmembrane helix</keyword>
<accession>A0A9W9LT32</accession>
<dbReference type="OrthoDB" id="2417308at2759"/>
<keyword evidence="9" id="KW-1185">Reference proteome</keyword>
<evidence type="ECO:0000256" key="7">
    <source>
        <dbReference type="SAM" id="Phobius"/>
    </source>
</evidence>
<dbReference type="Gene3D" id="1.20.1740.10">
    <property type="entry name" value="Amino acid/polyamine transporter I"/>
    <property type="match status" value="1"/>
</dbReference>
<dbReference type="RefSeq" id="XP_056546648.1">
    <property type="nucleotide sequence ID" value="XM_056683042.1"/>
</dbReference>
<dbReference type="GeneID" id="81422218"/>
<feature type="transmembrane region" description="Helical" evidence="7">
    <location>
        <begin position="446"/>
        <end position="463"/>
    </location>
</feature>
<evidence type="ECO:0000256" key="5">
    <source>
        <dbReference type="ARBA" id="ARBA00023136"/>
    </source>
</evidence>
<feature type="transmembrane region" description="Helical" evidence="7">
    <location>
        <begin position="136"/>
        <end position="159"/>
    </location>
</feature>